<evidence type="ECO:0000313" key="1">
    <source>
        <dbReference type="EMBL" id="GAA3996574.1"/>
    </source>
</evidence>
<protein>
    <submittedName>
        <fullName evidence="1">Uncharacterized protein</fullName>
    </submittedName>
</protein>
<gene>
    <name evidence="1" type="ORF">GCM10022384_49730</name>
</gene>
<comment type="caution">
    <text evidence="1">The sequence shown here is derived from an EMBL/GenBank/DDBJ whole genome shotgun (WGS) entry which is preliminary data.</text>
</comment>
<evidence type="ECO:0000313" key="2">
    <source>
        <dbReference type="Proteomes" id="UP001500034"/>
    </source>
</evidence>
<dbReference type="Proteomes" id="UP001500034">
    <property type="component" value="Unassembled WGS sequence"/>
</dbReference>
<keyword evidence="2" id="KW-1185">Reference proteome</keyword>
<sequence length="79" mass="8519">MAETLKRRHLSAGAAWLTRVISTGEAARPGGRAGRAAVDRRSGFEAVFLDPEGQPVQQRWADAAMTVAFEELPPVSVSR</sequence>
<name>A0ABP7RF80_9ACTN</name>
<organism evidence="1 2">
    <name type="scientific">Streptomyces marokkonensis</name>
    <dbReference type="NCBI Taxonomy" id="324855"/>
    <lineage>
        <taxon>Bacteria</taxon>
        <taxon>Bacillati</taxon>
        <taxon>Actinomycetota</taxon>
        <taxon>Actinomycetes</taxon>
        <taxon>Kitasatosporales</taxon>
        <taxon>Streptomycetaceae</taxon>
        <taxon>Streptomyces</taxon>
    </lineage>
</organism>
<dbReference type="EMBL" id="BAABCQ010000117">
    <property type="protein sequence ID" value="GAA3996574.1"/>
    <property type="molecule type" value="Genomic_DNA"/>
</dbReference>
<proteinExistence type="predicted"/>
<accession>A0ABP7RF80</accession>
<reference evidence="2" key="1">
    <citation type="journal article" date="2019" name="Int. J. Syst. Evol. Microbiol.">
        <title>The Global Catalogue of Microorganisms (GCM) 10K type strain sequencing project: providing services to taxonomists for standard genome sequencing and annotation.</title>
        <authorList>
            <consortium name="The Broad Institute Genomics Platform"/>
            <consortium name="The Broad Institute Genome Sequencing Center for Infectious Disease"/>
            <person name="Wu L."/>
            <person name="Ma J."/>
        </authorList>
    </citation>
    <scope>NUCLEOTIDE SEQUENCE [LARGE SCALE GENOMIC DNA]</scope>
    <source>
        <strain evidence="2">JCM 17027</strain>
    </source>
</reference>